<reference evidence="2" key="1">
    <citation type="submission" date="2020-04" db="EMBL/GenBank/DDBJ databases">
        <authorList>
            <person name="Zhang T."/>
        </authorList>
    </citation>
    <scope>NUCLEOTIDE SEQUENCE</scope>
    <source>
        <strain evidence="2">HKST-UBA01</strain>
    </source>
</reference>
<evidence type="ECO:0000313" key="2">
    <source>
        <dbReference type="EMBL" id="MCA9730175.1"/>
    </source>
</evidence>
<dbReference type="EMBL" id="JAGQHR010001028">
    <property type="protein sequence ID" value="MCA9730175.1"/>
    <property type="molecule type" value="Genomic_DNA"/>
</dbReference>
<accession>A0A956M537</accession>
<feature type="domain" description="DUF6378" evidence="1">
    <location>
        <begin position="12"/>
        <end position="80"/>
    </location>
</feature>
<gene>
    <name evidence="2" type="ORF">KC729_20995</name>
</gene>
<protein>
    <recommendedName>
        <fullName evidence="1">DUF6378 domain-containing protein</fullName>
    </recommendedName>
</protein>
<evidence type="ECO:0000313" key="3">
    <source>
        <dbReference type="Proteomes" id="UP000697710"/>
    </source>
</evidence>
<sequence length="86" mass="9909">MNAEILSLGEKLTQERGERYGHPRDNWRRIGIKWQATLDLPHPIPPEIVGIMLLDIKTARLVETPDDPDSLDDIDGYAEAQRMLFR</sequence>
<name>A0A956M537_UNCEI</name>
<dbReference type="InterPro" id="IPR045958">
    <property type="entry name" value="DUF6378"/>
</dbReference>
<organism evidence="2 3">
    <name type="scientific">Eiseniibacteriota bacterium</name>
    <dbReference type="NCBI Taxonomy" id="2212470"/>
    <lineage>
        <taxon>Bacteria</taxon>
        <taxon>Candidatus Eiseniibacteriota</taxon>
    </lineage>
</organism>
<evidence type="ECO:0000259" key="1">
    <source>
        <dbReference type="Pfam" id="PF19905"/>
    </source>
</evidence>
<proteinExistence type="predicted"/>
<comment type="caution">
    <text evidence="2">The sequence shown here is derived from an EMBL/GenBank/DDBJ whole genome shotgun (WGS) entry which is preliminary data.</text>
</comment>
<dbReference type="Pfam" id="PF19905">
    <property type="entry name" value="DUF6378"/>
    <property type="match status" value="1"/>
</dbReference>
<dbReference type="Proteomes" id="UP000697710">
    <property type="component" value="Unassembled WGS sequence"/>
</dbReference>
<reference evidence="2" key="2">
    <citation type="journal article" date="2021" name="Microbiome">
        <title>Successional dynamics and alternative stable states in a saline activated sludge microbial community over 9 years.</title>
        <authorList>
            <person name="Wang Y."/>
            <person name="Ye J."/>
            <person name="Ju F."/>
            <person name="Liu L."/>
            <person name="Boyd J.A."/>
            <person name="Deng Y."/>
            <person name="Parks D.H."/>
            <person name="Jiang X."/>
            <person name="Yin X."/>
            <person name="Woodcroft B.J."/>
            <person name="Tyson G.W."/>
            <person name="Hugenholtz P."/>
            <person name="Polz M.F."/>
            <person name="Zhang T."/>
        </authorList>
    </citation>
    <scope>NUCLEOTIDE SEQUENCE</scope>
    <source>
        <strain evidence="2">HKST-UBA01</strain>
    </source>
</reference>
<dbReference type="AlphaFoldDB" id="A0A956M537"/>